<gene>
    <name evidence="5" type="ORF">SAMN05216243_1401</name>
</gene>
<evidence type="ECO:0000313" key="6">
    <source>
        <dbReference type="Proteomes" id="UP000198694"/>
    </source>
</evidence>
<dbReference type="EMBL" id="FNFL01000002">
    <property type="protein sequence ID" value="SDJ97705.1"/>
    <property type="molecule type" value="Genomic_DNA"/>
</dbReference>
<keyword evidence="6" id="KW-1185">Reference proteome</keyword>
<dbReference type="RefSeq" id="WP_093212473.1">
    <property type="nucleotide sequence ID" value="NZ_FNFL01000002.1"/>
</dbReference>
<keyword evidence="4" id="KW-0175">Coiled coil</keyword>
<dbReference type="InterPro" id="IPR009430">
    <property type="entry name" value="GvpL/GvpF"/>
</dbReference>
<dbReference type="GO" id="GO:0031411">
    <property type="term" value="C:gas vesicle"/>
    <property type="evidence" value="ECO:0007669"/>
    <property type="project" value="UniProtKB-SubCell"/>
</dbReference>
<dbReference type="Proteomes" id="UP000198694">
    <property type="component" value="Unassembled WGS sequence"/>
</dbReference>
<dbReference type="AlphaFoldDB" id="A0A1G8Y6B5"/>
<organism evidence="5 6">
    <name type="scientific">Sediminibacillus albus</name>
    <dbReference type="NCBI Taxonomy" id="407036"/>
    <lineage>
        <taxon>Bacteria</taxon>
        <taxon>Bacillati</taxon>
        <taxon>Bacillota</taxon>
        <taxon>Bacilli</taxon>
        <taxon>Bacillales</taxon>
        <taxon>Bacillaceae</taxon>
        <taxon>Sediminibacillus</taxon>
    </lineage>
</organism>
<accession>A0A1G8Y6B5</accession>
<evidence type="ECO:0000256" key="1">
    <source>
        <dbReference type="ARBA" id="ARBA00022987"/>
    </source>
</evidence>
<protein>
    <submittedName>
        <fullName evidence="5">Gas vesicle synthesis protein GvpL/GvpF</fullName>
    </submittedName>
</protein>
<comment type="similarity">
    <text evidence="3">Belongs to the gas vesicle GvpF/GvpL family.</text>
</comment>
<dbReference type="OrthoDB" id="146444at2"/>
<evidence type="ECO:0000256" key="4">
    <source>
        <dbReference type="SAM" id="Coils"/>
    </source>
</evidence>
<reference evidence="5 6" key="1">
    <citation type="submission" date="2016-10" db="EMBL/GenBank/DDBJ databases">
        <authorList>
            <person name="de Groot N.N."/>
        </authorList>
    </citation>
    <scope>NUCLEOTIDE SEQUENCE [LARGE SCALE GENOMIC DNA]</scope>
    <source>
        <strain evidence="5 6">CGMCC 1.6502</strain>
    </source>
</reference>
<evidence type="ECO:0000256" key="3">
    <source>
        <dbReference type="ARBA" id="ARBA00035643"/>
    </source>
</evidence>
<dbReference type="STRING" id="407036.SAMN05216243_1401"/>
<comment type="subcellular location">
    <subcellularLocation>
        <location evidence="2">Gas vesicle</location>
    </subcellularLocation>
</comment>
<feature type="coiled-coil region" evidence="4">
    <location>
        <begin position="101"/>
        <end position="170"/>
    </location>
</feature>
<evidence type="ECO:0000256" key="2">
    <source>
        <dbReference type="ARBA" id="ARBA00035108"/>
    </source>
</evidence>
<proteinExistence type="inferred from homology"/>
<dbReference type="PANTHER" id="PTHR36852:SF1">
    <property type="entry name" value="PROTEIN GVPL 2"/>
    <property type="match status" value="1"/>
</dbReference>
<name>A0A1G8Y6B5_9BACI</name>
<sequence length="278" mass="32292">MSDTLHYLYAFIPSSEYESRPPDEMEGIQKNASLQYLPLGSITAVTCHVHPDEFSEENLAKNTENMAWLQEKAFHHHQMMNQLHKSYTVIPLKFGTIYTAIASLKAAVQEHEENILSLFQALQGKEEWNMKIYVKDDKFREKVMAGNQEIEKKQQEIEQLSKGKQYFEKKKMGQFIEEQVKKEIETSCKQVHQKLKIYSQAEELKKNWGKKVTGKTDGMYWNSAYLLPRGEVEAFLETIKQEQAEASRKETGLTFEVTGPWPAYHFSNFQDRGVQHGT</sequence>
<dbReference type="Pfam" id="PF06386">
    <property type="entry name" value="GvpL_GvpF"/>
    <property type="match status" value="1"/>
</dbReference>
<dbReference type="GO" id="GO:0031412">
    <property type="term" value="P:gas vesicle organization"/>
    <property type="evidence" value="ECO:0007669"/>
    <property type="project" value="InterPro"/>
</dbReference>
<dbReference type="PANTHER" id="PTHR36852">
    <property type="entry name" value="PROTEIN GVPL 2"/>
    <property type="match status" value="1"/>
</dbReference>
<evidence type="ECO:0000313" key="5">
    <source>
        <dbReference type="EMBL" id="SDJ97705.1"/>
    </source>
</evidence>
<keyword evidence="1" id="KW-0304">Gas vesicle</keyword>